<feature type="region of interest" description="Disordered" evidence="5">
    <location>
        <begin position="1"/>
        <end position="24"/>
    </location>
</feature>
<keyword evidence="1" id="KW-0805">Transcription regulation</keyword>
<accession>A0A6L8UZ73</accession>
<dbReference type="Gene3D" id="1.10.357.10">
    <property type="entry name" value="Tetracycline Repressor, domain 2"/>
    <property type="match status" value="1"/>
</dbReference>
<evidence type="ECO:0000256" key="2">
    <source>
        <dbReference type="ARBA" id="ARBA00023125"/>
    </source>
</evidence>
<evidence type="ECO:0000313" key="8">
    <source>
        <dbReference type="Proteomes" id="UP000481087"/>
    </source>
</evidence>
<comment type="caution">
    <text evidence="7">The sequence shown here is derived from an EMBL/GenBank/DDBJ whole genome shotgun (WGS) entry which is preliminary data.</text>
</comment>
<dbReference type="Proteomes" id="UP000481087">
    <property type="component" value="Unassembled WGS sequence"/>
</dbReference>
<dbReference type="PRINTS" id="PR00455">
    <property type="entry name" value="HTHTETR"/>
</dbReference>
<dbReference type="AlphaFoldDB" id="A0A6L8UZ73"/>
<name>A0A6L8UZ73_9BACL</name>
<proteinExistence type="predicted"/>
<evidence type="ECO:0000256" key="4">
    <source>
        <dbReference type="PROSITE-ProRule" id="PRU00335"/>
    </source>
</evidence>
<dbReference type="InterPro" id="IPR009057">
    <property type="entry name" value="Homeodomain-like_sf"/>
</dbReference>
<feature type="domain" description="HTH tetR-type" evidence="6">
    <location>
        <begin position="25"/>
        <end position="85"/>
    </location>
</feature>
<dbReference type="PANTHER" id="PTHR30055:SF148">
    <property type="entry name" value="TETR-FAMILY TRANSCRIPTIONAL REGULATOR"/>
    <property type="match status" value="1"/>
</dbReference>
<protein>
    <submittedName>
        <fullName evidence="7">TetR family transcriptional regulator</fullName>
    </submittedName>
</protein>
<evidence type="ECO:0000256" key="1">
    <source>
        <dbReference type="ARBA" id="ARBA00023015"/>
    </source>
</evidence>
<dbReference type="SUPFAM" id="SSF46689">
    <property type="entry name" value="Homeodomain-like"/>
    <property type="match status" value="1"/>
</dbReference>
<keyword evidence="2 4" id="KW-0238">DNA-binding</keyword>
<dbReference type="Pfam" id="PF00440">
    <property type="entry name" value="TetR_N"/>
    <property type="match status" value="1"/>
</dbReference>
<dbReference type="EMBL" id="WTUZ01000015">
    <property type="protein sequence ID" value="MZQ82732.1"/>
    <property type="molecule type" value="Genomic_DNA"/>
</dbReference>
<keyword evidence="3" id="KW-0804">Transcription</keyword>
<gene>
    <name evidence="7" type="ORF">GQF01_11530</name>
</gene>
<dbReference type="PANTHER" id="PTHR30055">
    <property type="entry name" value="HTH-TYPE TRANSCRIPTIONAL REGULATOR RUTR"/>
    <property type="match status" value="1"/>
</dbReference>
<dbReference type="InterPro" id="IPR050109">
    <property type="entry name" value="HTH-type_TetR-like_transc_reg"/>
</dbReference>
<dbReference type="Pfam" id="PF16859">
    <property type="entry name" value="TetR_C_11"/>
    <property type="match status" value="1"/>
</dbReference>
<dbReference type="GO" id="GO:0003700">
    <property type="term" value="F:DNA-binding transcription factor activity"/>
    <property type="evidence" value="ECO:0007669"/>
    <property type="project" value="TreeGrafter"/>
</dbReference>
<dbReference type="Gene3D" id="1.10.10.60">
    <property type="entry name" value="Homeodomain-like"/>
    <property type="match status" value="1"/>
</dbReference>
<evidence type="ECO:0000256" key="5">
    <source>
        <dbReference type="SAM" id="MobiDB-lite"/>
    </source>
</evidence>
<evidence type="ECO:0000313" key="7">
    <source>
        <dbReference type="EMBL" id="MZQ82732.1"/>
    </source>
</evidence>
<organism evidence="7 8">
    <name type="scientific">Paenibacillus silvestris</name>
    <dbReference type="NCBI Taxonomy" id="2606219"/>
    <lineage>
        <taxon>Bacteria</taxon>
        <taxon>Bacillati</taxon>
        <taxon>Bacillota</taxon>
        <taxon>Bacilli</taxon>
        <taxon>Bacillales</taxon>
        <taxon>Paenibacillaceae</taxon>
        <taxon>Paenibacillus</taxon>
    </lineage>
</organism>
<evidence type="ECO:0000256" key="3">
    <source>
        <dbReference type="ARBA" id="ARBA00023163"/>
    </source>
</evidence>
<sequence length="213" mass="23981">MPEQSDDRKKNTEEQQTAGSRRRGDILENAILSAAWEELQETGYSRLTMEGVAARAKTNKTAVYRRWPNKAKLIVAALMKHTPKPSLDAPDTGNLREDVLTLLERIIKPLQMIGAETIHGLLVEFHGDELHSKLTLPPRSEDPLAIAMTNILRQAEQRGELKLDELKERVITLPVDLVRFELLTTHVPLTDEAVIEIVDVIFLPLVRKGNKEG</sequence>
<dbReference type="SUPFAM" id="SSF48498">
    <property type="entry name" value="Tetracyclin repressor-like, C-terminal domain"/>
    <property type="match status" value="1"/>
</dbReference>
<dbReference type="GO" id="GO:0000976">
    <property type="term" value="F:transcription cis-regulatory region binding"/>
    <property type="evidence" value="ECO:0007669"/>
    <property type="project" value="TreeGrafter"/>
</dbReference>
<reference evidence="7 8" key="1">
    <citation type="submission" date="2019-12" db="EMBL/GenBank/DDBJ databases">
        <title>Paenibacillus sp. nov. sp. isolated from soil.</title>
        <authorList>
            <person name="Kim J."/>
            <person name="Jeong S.E."/>
            <person name="Jung H.S."/>
            <person name="Jeon C.O."/>
        </authorList>
    </citation>
    <scope>NUCLEOTIDE SEQUENCE [LARGE SCALE GENOMIC DNA]</scope>
    <source>
        <strain evidence="7 8">5J-6</strain>
    </source>
</reference>
<feature type="DNA-binding region" description="H-T-H motif" evidence="4">
    <location>
        <begin position="48"/>
        <end position="67"/>
    </location>
</feature>
<feature type="compositionally biased region" description="Basic and acidic residues" evidence="5">
    <location>
        <begin position="1"/>
        <end position="13"/>
    </location>
</feature>
<dbReference type="InterPro" id="IPR011075">
    <property type="entry name" value="TetR_C"/>
</dbReference>
<dbReference type="InterPro" id="IPR036271">
    <property type="entry name" value="Tet_transcr_reg_TetR-rel_C_sf"/>
</dbReference>
<dbReference type="InterPro" id="IPR001647">
    <property type="entry name" value="HTH_TetR"/>
</dbReference>
<evidence type="ECO:0000259" key="6">
    <source>
        <dbReference type="PROSITE" id="PS50977"/>
    </source>
</evidence>
<dbReference type="PROSITE" id="PS50977">
    <property type="entry name" value="HTH_TETR_2"/>
    <property type="match status" value="1"/>
</dbReference>
<keyword evidence="8" id="KW-1185">Reference proteome</keyword>